<organism evidence="2 3">
    <name type="scientific">Paractinoplanes deccanensis</name>
    <dbReference type="NCBI Taxonomy" id="113561"/>
    <lineage>
        <taxon>Bacteria</taxon>
        <taxon>Bacillati</taxon>
        <taxon>Actinomycetota</taxon>
        <taxon>Actinomycetes</taxon>
        <taxon>Micromonosporales</taxon>
        <taxon>Micromonosporaceae</taxon>
        <taxon>Paractinoplanes</taxon>
    </lineage>
</organism>
<proteinExistence type="predicted"/>
<feature type="region of interest" description="Disordered" evidence="1">
    <location>
        <begin position="48"/>
        <end position="72"/>
    </location>
</feature>
<keyword evidence="3" id="KW-1185">Reference proteome</keyword>
<dbReference type="EMBL" id="BOMI01000003">
    <property type="protein sequence ID" value="GID71695.1"/>
    <property type="molecule type" value="Genomic_DNA"/>
</dbReference>
<evidence type="ECO:0000256" key="1">
    <source>
        <dbReference type="SAM" id="MobiDB-lite"/>
    </source>
</evidence>
<protein>
    <submittedName>
        <fullName evidence="2">Uncharacterized protein</fullName>
    </submittedName>
</protein>
<dbReference type="Proteomes" id="UP000609879">
    <property type="component" value="Unassembled WGS sequence"/>
</dbReference>
<gene>
    <name evidence="2" type="ORF">Ade02nite_03360</name>
</gene>
<feature type="compositionally biased region" description="Basic and acidic residues" evidence="1">
    <location>
        <begin position="59"/>
        <end position="72"/>
    </location>
</feature>
<evidence type="ECO:0000313" key="2">
    <source>
        <dbReference type="EMBL" id="GID71695.1"/>
    </source>
</evidence>
<sequence length="72" mass="7799">MVPCRHDGDYGAGALTETLLRRDLAEVTDPTGRFTRKCFAFSPGQKAIMQSRGTATPGERSRGPHCGEVDFA</sequence>
<comment type="caution">
    <text evidence="2">The sequence shown here is derived from an EMBL/GenBank/DDBJ whole genome shotgun (WGS) entry which is preliminary data.</text>
</comment>
<name>A0ABQ3XVB8_9ACTN</name>
<accession>A0ABQ3XVB8</accession>
<reference evidence="2 3" key="1">
    <citation type="submission" date="2021-01" db="EMBL/GenBank/DDBJ databases">
        <title>Whole genome shotgun sequence of Actinoplanes deccanensis NBRC 13994.</title>
        <authorList>
            <person name="Komaki H."/>
            <person name="Tamura T."/>
        </authorList>
    </citation>
    <scope>NUCLEOTIDE SEQUENCE [LARGE SCALE GENOMIC DNA]</scope>
    <source>
        <strain evidence="2 3">NBRC 13994</strain>
    </source>
</reference>
<evidence type="ECO:0000313" key="3">
    <source>
        <dbReference type="Proteomes" id="UP000609879"/>
    </source>
</evidence>